<organism evidence="1 2">
    <name type="scientific">Gymnopus androsaceus JB14</name>
    <dbReference type="NCBI Taxonomy" id="1447944"/>
    <lineage>
        <taxon>Eukaryota</taxon>
        <taxon>Fungi</taxon>
        <taxon>Dikarya</taxon>
        <taxon>Basidiomycota</taxon>
        <taxon>Agaricomycotina</taxon>
        <taxon>Agaricomycetes</taxon>
        <taxon>Agaricomycetidae</taxon>
        <taxon>Agaricales</taxon>
        <taxon>Marasmiineae</taxon>
        <taxon>Omphalotaceae</taxon>
        <taxon>Gymnopus</taxon>
    </lineage>
</organism>
<keyword evidence="2" id="KW-1185">Reference proteome</keyword>
<proteinExistence type="predicted"/>
<accession>A0A6A4II54</accession>
<reference evidence="1" key="1">
    <citation type="journal article" date="2019" name="Environ. Microbiol.">
        <title>Fungal ecological strategies reflected in gene transcription - a case study of two litter decomposers.</title>
        <authorList>
            <person name="Barbi F."/>
            <person name="Kohler A."/>
            <person name="Barry K."/>
            <person name="Baskaran P."/>
            <person name="Daum C."/>
            <person name="Fauchery L."/>
            <person name="Ihrmark K."/>
            <person name="Kuo A."/>
            <person name="LaButti K."/>
            <person name="Lipzen A."/>
            <person name="Morin E."/>
            <person name="Grigoriev I.V."/>
            <person name="Henrissat B."/>
            <person name="Lindahl B."/>
            <person name="Martin F."/>
        </authorList>
    </citation>
    <scope>NUCLEOTIDE SEQUENCE</scope>
    <source>
        <strain evidence="1">JB14</strain>
    </source>
</reference>
<evidence type="ECO:0000313" key="2">
    <source>
        <dbReference type="Proteomes" id="UP000799118"/>
    </source>
</evidence>
<protein>
    <submittedName>
        <fullName evidence="1">Uncharacterized protein</fullName>
    </submittedName>
</protein>
<dbReference type="OrthoDB" id="2100128at2759"/>
<dbReference type="AlphaFoldDB" id="A0A6A4II54"/>
<gene>
    <name evidence="1" type="ORF">BT96DRAFT_1013095</name>
</gene>
<dbReference type="Proteomes" id="UP000799118">
    <property type="component" value="Unassembled WGS sequence"/>
</dbReference>
<sequence length="235" mass="26182">MMTFPLKSTKPPSTCATLFDSPRQLSSILPYFLSHSSDSSNHSAPPQARSLCPILIALIHQLVIGYPSQSLYRQSIHSISGYLLEKSPEAYRWISSLSSSLWTHNFSKLEKLTRPASFASFLGNPSSESLSAQFSGLSISPNSTPNELVRKAFVHVVDVLRIKVRLSAWTVIRASYRELACDANSGTRDWLIRSLALTMGDTTDISLDDWLEEKKIAGHIRPKEGVEGRWIVHKP</sequence>
<evidence type="ECO:0000313" key="1">
    <source>
        <dbReference type="EMBL" id="KAE9408938.1"/>
    </source>
</evidence>
<name>A0A6A4II54_9AGAR</name>
<dbReference type="EMBL" id="ML769389">
    <property type="protein sequence ID" value="KAE9408938.1"/>
    <property type="molecule type" value="Genomic_DNA"/>
</dbReference>